<dbReference type="GO" id="GO:0046373">
    <property type="term" value="P:L-arabinose metabolic process"/>
    <property type="evidence" value="ECO:0007669"/>
    <property type="project" value="InterPro"/>
</dbReference>
<accession>A0A5C6W477</accession>
<feature type="region of interest" description="Disordered" evidence="13">
    <location>
        <begin position="654"/>
        <end position="700"/>
    </location>
</feature>
<dbReference type="Pfam" id="PF05270">
    <property type="entry name" value="AbfB"/>
    <property type="match status" value="1"/>
</dbReference>
<keyword evidence="7 16" id="KW-0378">Hydrolase</keyword>
<reference evidence="16 17" key="1">
    <citation type="journal article" date="2005" name="Int. J. Syst. Evol. Microbiol.">
        <title>Bacillus litoralis sp. nov., isolated from a tidal flat of the Yellow Sea in Korea.</title>
        <authorList>
            <person name="Yoon J.H."/>
            <person name="Oh T.K."/>
        </authorList>
    </citation>
    <scope>NUCLEOTIDE SEQUENCE [LARGE SCALE GENOMIC DNA]</scope>
    <source>
        <strain evidence="16 17">SW-211</strain>
    </source>
</reference>
<evidence type="ECO:0000256" key="12">
    <source>
        <dbReference type="PIRSR" id="PIRSR606710-2"/>
    </source>
</evidence>
<dbReference type="SUPFAM" id="SSF75005">
    <property type="entry name" value="Arabinanase/levansucrase/invertase"/>
    <property type="match status" value="1"/>
</dbReference>
<name>A0A5C6W477_9BACI</name>
<dbReference type="InterPro" id="IPR019931">
    <property type="entry name" value="LPXTG_anchor"/>
</dbReference>
<dbReference type="InterPro" id="IPR036195">
    <property type="entry name" value="AbfB_ABD_sf"/>
</dbReference>
<feature type="active site" description="Proton acceptor" evidence="11">
    <location>
        <position position="53"/>
    </location>
</feature>
<dbReference type="Pfam" id="PF04616">
    <property type="entry name" value="Glyco_hydro_43"/>
    <property type="match status" value="1"/>
</dbReference>
<comment type="caution">
    <text evidence="16">The sequence shown here is derived from an EMBL/GenBank/DDBJ whole genome shotgun (WGS) entry which is preliminary data.</text>
</comment>
<dbReference type="Gene3D" id="2.115.10.20">
    <property type="entry name" value="Glycosyl hydrolase domain, family 43"/>
    <property type="match status" value="1"/>
</dbReference>
<dbReference type="Pfam" id="PF02368">
    <property type="entry name" value="Big_2"/>
    <property type="match status" value="1"/>
</dbReference>
<dbReference type="PANTHER" id="PTHR43772:SF2">
    <property type="entry name" value="PUTATIVE (AFU_ORTHOLOGUE AFUA_2G04480)-RELATED"/>
    <property type="match status" value="1"/>
</dbReference>
<dbReference type="OrthoDB" id="9801455at2"/>
<evidence type="ECO:0000256" key="11">
    <source>
        <dbReference type="PIRSR" id="PIRSR606710-1"/>
    </source>
</evidence>
<dbReference type="PANTHER" id="PTHR43772">
    <property type="entry name" value="ENDO-1,4-BETA-XYLANASE"/>
    <property type="match status" value="1"/>
</dbReference>
<keyword evidence="14" id="KW-0472">Membrane</keyword>
<dbReference type="SMART" id="SM00635">
    <property type="entry name" value="BID_2"/>
    <property type="match status" value="1"/>
</dbReference>
<dbReference type="Pfam" id="PF00746">
    <property type="entry name" value="Gram_pos_anchor"/>
    <property type="match status" value="1"/>
</dbReference>
<evidence type="ECO:0000313" key="17">
    <source>
        <dbReference type="Proteomes" id="UP000321363"/>
    </source>
</evidence>
<dbReference type="Proteomes" id="UP000321363">
    <property type="component" value="Unassembled WGS sequence"/>
</dbReference>
<evidence type="ECO:0000256" key="5">
    <source>
        <dbReference type="ARBA" id="ARBA00022651"/>
    </source>
</evidence>
<dbReference type="InterPro" id="IPR007934">
    <property type="entry name" value="AbfB_ABD"/>
</dbReference>
<dbReference type="CDD" id="cd18618">
    <property type="entry name" value="GH43_Xsa43E-like"/>
    <property type="match status" value="1"/>
</dbReference>
<evidence type="ECO:0000256" key="8">
    <source>
        <dbReference type="ARBA" id="ARBA00023088"/>
    </source>
</evidence>
<proteinExistence type="inferred from homology"/>
<evidence type="ECO:0000256" key="14">
    <source>
        <dbReference type="SAM" id="Phobius"/>
    </source>
</evidence>
<keyword evidence="17" id="KW-1185">Reference proteome</keyword>
<keyword evidence="6" id="KW-0732">Signal</keyword>
<evidence type="ECO:0000256" key="3">
    <source>
        <dbReference type="ARBA" id="ARBA00022512"/>
    </source>
</evidence>
<keyword evidence="4" id="KW-0964">Secreted</keyword>
<dbReference type="Gene3D" id="2.60.40.1080">
    <property type="match status" value="1"/>
</dbReference>
<dbReference type="AlphaFoldDB" id="A0A5C6W477"/>
<evidence type="ECO:0000256" key="9">
    <source>
        <dbReference type="ARBA" id="ARBA00023277"/>
    </source>
</evidence>
<evidence type="ECO:0000313" key="16">
    <source>
        <dbReference type="EMBL" id="TXC91340.1"/>
    </source>
</evidence>
<dbReference type="SUPFAM" id="SSF110221">
    <property type="entry name" value="AbfB domain"/>
    <property type="match status" value="1"/>
</dbReference>
<dbReference type="CDD" id="cd23265">
    <property type="entry name" value="beta-trefoil_ABD_ABFB-like"/>
    <property type="match status" value="1"/>
</dbReference>
<dbReference type="RefSeq" id="WP_146948351.1">
    <property type="nucleotide sequence ID" value="NZ_VOQF01000005.1"/>
</dbReference>
<comment type="subcellular location">
    <subcellularLocation>
        <location evidence="1">Secreted</location>
        <location evidence="1">Cell wall</location>
        <topology evidence="1">Peptidoglycan-anchor</topology>
    </subcellularLocation>
</comment>
<dbReference type="GO" id="GO:0045493">
    <property type="term" value="P:xylan catabolic process"/>
    <property type="evidence" value="ECO:0007669"/>
    <property type="project" value="UniProtKB-KW"/>
</dbReference>
<keyword evidence="14" id="KW-1133">Transmembrane helix</keyword>
<dbReference type="InterPro" id="IPR006710">
    <property type="entry name" value="Glyco_hydro_43"/>
</dbReference>
<sequence>MKKTIIMLLMVLLMIGSFVPISKADNPVIKDQFSADPAAIVHDGKAYLYTGHDEAATNGDFFVLKKWSIYSSSDLSNWKLEGYMPRTEFEWATGDSAWASQAIERDGKFYWYVTVDNSDQNAPGFALGVAVSDNPAGGFKDAIGGPLVISTDTENPENMGSDSWDDIDPTVYIDDDGQAYLYWGNTHLYYAKLKENMIELDGDIHKVDIENMPGTFTEAPFLHKYDGKYYLTYAMNYPEELVYAMSDSPTGPWEYKGKLMDTLDSSGTSHQAVLEFEDEWYFIYHTAALPTGGNYRRSVAIEKLNYNHDGTIQKITPTASGISDSSFSLKSYHDQNRYVRHLNGALRVDPVDKNSLDSRWHTVEGLANDAEDFISFQSENKPGFYLVRNGSNIELKKHDGTDSFKEAATFKKVPGLADKNWVSFQTLNDEDLYLYQRDNFTFGVNTVDSAEQNGRATFELSEADVTEVVLNKTSLTLEEGTSSTIHAKVTPNTALNKKVSFYSSNSDVATISESTYDAKTGETSITLKGKTAGSTEIIAVSEDGNYSAKTTVEVKKHEENPIEIKDVVISSHSKSKEINIEGILKNQSGRDVTVKVEDPNGNFAYLDQTTTNAHGSFAFDFKLNDEVNGVFQVSIGAADLEKLYKSSFTYTVGAPDSGGKDGPGKGNGDSPNKDKENPGDKAESPTDKNDDSKNKDGKGLPSTATSMFNYLVIGALLIVGGVFTIFMRKRKIQE</sequence>
<keyword evidence="10" id="KW-0326">Glycosidase</keyword>
<gene>
    <name evidence="16" type="ORF">FS935_10645</name>
</gene>
<keyword evidence="9" id="KW-0119">Carbohydrate metabolism</keyword>
<evidence type="ECO:0000256" key="10">
    <source>
        <dbReference type="ARBA" id="ARBA00023295"/>
    </source>
</evidence>
<dbReference type="SUPFAM" id="SSF49373">
    <property type="entry name" value="Invasin/intimin cell-adhesion fragments"/>
    <property type="match status" value="1"/>
</dbReference>
<protein>
    <submittedName>
        <fullName evidence="16">Family 43 glycosylhydrolase</fullName>
    </submittedName>
</protein>
<evidence type="ECO:0000259" key="15">
    <source>
        <dbReference type="SMART" id="SM00635"/>
    </source>
</evidence>
<feature type="site" description="Important for catalytic activity, responsible for pKa modulation of the active site Glu and correct orientation of both the proton donor and substrate" evidence="12">
    <location>
        <position position="168"/>
    </location>
</feature>
<feature type="transmembrane region" description="Helical" evidence="14">
    <location>
        <begin position="707"/>
        <end position="727"/>
    </location>
</feature>
<keyword evidence="5" id="KW-0624">Polysaccharide degradation</keyword>
<evidence type="ECO:0000256" key="4">
    <source>
        <dbReference type="ARBA" id="ARBA00022525"/>
    </source>
</evidence>
<comment type="similarity">
    <text evidence="2">Belongs to the glycosyl hydrolase 43 family.</text>
</comment>
<dbReference type="Gene3D" id="2.80.10.50">
    <property type="match status" value="1"/>
</dbReference>
<keyword evidence="14" id="KW-0812">Transmembrane</keyword>
<evidence type="ECO:0000256" key="6">
    <source>
        <dbReference type="ARBA" id="ARBA00022729"/>
    </source>
</evidence>
<feature type="compositionally biased region" description="Basic and acidic residues" evidence="13">
    <location>
        <begin position="671"/>
        <end position="698"/>
    </location>
</feature>
<dbReference type="InterPro" id="IPR052176">
    <property type="entry name" value="Glycosyl_Hydrlase_43_Enz"/>
</dbReference>
<organism evidence="16 17">
    <name type="scientific">Metabacillus litoralis</name>
    <dbReference type="NCBI Taxonomy" id="152268"/>
    <lineage>
        <taxon>Bacteria</taxon>
        <taxon>Bacillati</taxon>
        <taxon>Bacillota</taxon>
        <taxon>Bacilli</taxon>
        <taxon>Bacillales</taxon>
        <taxon>Bacillaceae</taxon>
        <taxon>Metabacillus</taxon>
    </lineage>
</organism>
<keyword evidence="3" id="KW-0134">Cell wall</keyword>
<evidence type="ECO:0000256" key="1">
    <source>
        <dbReference type="ARBA" id="ARBA00004168"/>
    </source>
</evidence>
<keyword evidence="8" id="KW-0572">Peptidoglycan-anchor</keyword>
<keyword evidence="5" id="KW-0858">Xylan degradation</keyword>
<evidence type="ECO:0000256" key="2">
    <source>
        <dbReference type="ARBA" id="ARBA00009865"/>
    </source>
</evidence>
<dbReference type="NCBIfam" id="TIGR01167">
    <property type="entry name" value="LPXTG_anchor"/>
    <property type="match status" value="1"/>
</dbReference>
<dbReference type="GO" id="GO:0046556">
    <property type="term" value="F:alpha-L-arabinofuranosidase activity"/>
    <property type="evidence" value="ECO:0007669"/>
    <property type="project" value="InterPro"/>
</dbReference>
<feature type="active site" description="Proton donor" evidence="11">
    <location>
        <position position="218"/>
    </location>
</feature>
<evidence type="ECO:0000256" key="7">
    <source>
        <dbReference type="ARBA" id="ARBA00022801"/>
    </source>
</evidence>
<dbReference type="InterPro" id="IPR008964">
    <property type="entry name" value="Invasin/intimin_cell_adhesion"/>
</dbReference>
<dbReference type="InterPro" id="IPR023296">
    <property type="entry name" value="Glyco_hydro_beta-prop_sf"/>
</dbReference>
<dbReference type="EMBL" id="VOQF01000005">
    <property type="protein sequence ID" value="TXC91340.1"/>
    <property type="molecule type" value="Genomic_DNA"/>
</dbReference>
<dbReference type="InterPro" id="IPR003343">
    <property type="entry name" value="Big_2"/>
</dbReference>
<evidence type="ECO:0000256" key="13">
    <source>
        <dbReference type="SAM" id="MobiDB-lite"/>
    </source>
</evidence>
<feature type="domain" description="BIG2" evidence="15">
    <location>
        <begin position="464"/>
        <end position="551"/>
    </location>
</feature>